<evidence type="ECO:0000313" key="4">
    <source>
        <dbReference type="Proteomes" id="UP000285286"/>
    </source>
</evidence>
<dbReference type="Pfam" id="PF16225">
    <property type="entry name" value="DUF4884"/>
    <property type="match status" value="1"/>
</dbReference>
<keyword evidence="4" id="KW-1185">Reference proteome</keyword>
<feature type="chain" id="PRO_5019522653" description="Lipoprotein" evidence="2">
    <location>
        <begin position="18"/>
        <end position="115"/>
    </location>
</feature>
<sequence length="115" mass="12546">MTRLALCLLLLATLAGCREPDKPAATVVAGTYKVDKLFTVDGCTVYRFLDGGGNKYFTNCSGTTAWSEDCGKGCDPQKGVPGGDHHTERQLSPHEQDTPTPAKAPVRWNEERYEL</sequence>
<gene>
    <name evidence="3" type="ORF">BHU25_22090</name>
</gene>
<comment type="caution">
    <text evidence="3">The sequence shown here is derived from an EMBL/GenBank/DDBJ whole genome shotgun (WGS) entry which is preliminary data.</text>
</comment>
<dbReference type="AlphaFoldDB" id="A0A423CZ52"/>
<dbReference type="InterPro" id="IPR032618">
    <property type="entry name" value="DUF4884"/>
</dbReference>
<accession>A0A423CZ52</accession>
<organism evidence="3 4">
    <name type="scientific">Pseudomonas vranovensis</name>
    <dbReference type="NCBI Taxonomy" id="321661"/>
    <lineage>
        <taxon>Bacteria</taxon>
        <taxon>Pseudomonadati</taxon>
        <taxon>Pseudomonadota</taxon>
        <taxon>Gammaproteobacteria</taxon>
        <taxon>Pseudomonadales</taxon>
        <taxon>Pseudomonadaceae</taxon>
        <taxon>Pseudomonas</taxon>
    </lineage>
</organism>
<protein>
    <recommendedName>
        <fullName evidence="5">Lipoprotein</fullName>
    </recommendedName>
</protein>
<name>A0A423CZ52_9PSED</name>
<feature type="compositionally biased region" description="Basic and acidic residues" evidence="1">
    <location>
        <begin position="83"/>
        <end position="97"/>
    </location>
</feature>
<proteinExistence type="predicted"/>
<dbReference type="RefSeq" id="WP_123567437.1">
    <property type="nucleotide sequence ID" value="NZ_MOAM01000035.1"/>
</dbReference>
<reference evidence="3 4" key="1">
    <citation type="submission" date="2016-10" db="EMBL/GenBank/DDBJ databases">
        <title>Comparative genome analysis of multiple Pseudomonas spp. focuses on biocontrol and plant growth promoting traits.</title>
        <authorList>
            <person name="Tao X.-Y."/>
            <person name="Taylor C.G."/>
        </authorList>
    </citation>
    <scope>NUCLEOTIDE SEQUENCE [LARGE SCALE GENOMIC DNA]</scope>
    <source>
        <strain evidence="3 4">15D11</strain>
    </source>
</reference>
<dbReference type="EMBL" id="MOAM01000035">
    <property type="protein sequence ID" value="ROL64574.1"/>
    <property type="molecule type" value="Genomic_DNA"/>
</dbReference>
<evidence type="ECO:0000256" key="1">
    <source>
        <dbReference type="SAM" id="MobiDB-lite"/>
    </source>
</evidence>
<feature type="signal peptide" evidence="2">
    <location>
        <begin position="1"/>
        <end position="17"/>
    </location>
</feature>
<evidence type="ECO:0008006" key="5">
    <source>
        <dbReference type="Google" id="ProtNLM"/>
    </source>
</evidence>
<dbReference type="Proteomes" id="UP000285286">
    <property type="component" value="Unassembled WGS sequence"/>
</dbReference>
<keyword evidence="2" id="KW-0732">Signal</keyword>
<evidence type="ECO:0000313" key="3">
    <source>
        <dbReference type="EMBL" id="ROL64574.1"/>
    </source>
</evidence>
<feature type="region of interest" description="Disordered" evidence="1">
    <location>
        <begin position="77"/>
        <end position="115"/>
    </location>
</feature>
<dbReference type="PROSITE" id="PS51257">
    <property type="entry name" value="PROKAR_LIPOPROTEIN"/>
    <property type="match status" value="1"/>
</dbReference>
<evidence type="ECO:0000256" key="2">
    <source>
        <dbReference type="SAM" id="SignalP"/>
    </source>
</evidence>